<gene>
    <name evidence="1" type="ORF">L3Q82_024005</name>
</gene>
<dbReference type="Proteomes" id="UP000831701">
    <property type="component" value="Chromosome 6"/>
</dbReference>
<proteinExistence type="predicted"/>
<organism evidence="1 2">
    <name type="scientific">Scortum barcoo</name>
    <name type="common">barcoo grunter</name>
    <dbReference type="NCBI Taxonomy" id="214431"/>
    <lineage>
        <taxon>Eukaryota</taxon>
        <taxon>Metazoa</taxon>
        <taxon>Chordata</taxon>
        <taxon>Craniata</taxon>
        <taxon>Vertebrata</taxon>
        <taxon>Euteleostomi</taxon>
        <taxon>Actinopterygii</taxon>
        <taxon>Neopterygii</taxon>
        <taxon>Teleostei</taxon>
        <taxon>Neoteleostei</taxon>
        <taxon>Acanthomorphata</taxon>
        <taxon>Eupercaria</taxon>
        <taxon>Centrarchiformes</taxon>
        <taxon>Terapontoidei</taxon>
        <taxon>Terapontidae</taxon>
        <taxon>Scortum</taxon>
    </lineage>
</organism>
<feature type="non-terminal residue" evidence="1">
    <location>
        <position position="1"/>
    </location>
</feature>
<name>A0ACB8WUL6_9TELE</name>
<evidence type="ECO:0000313" key="2">
    <source>
        <dbReference type="Proteomes" id="UP000831701"/>
    </source>
</evidence>
<comment type="caution">
    <text evidence="1">The sequence shown here is derived from an EMBL/GenBank/DDBJ whole genome shotgun (WGS) entry which is preliminary data.</text>
</comment>
<accession>A0ACB8WUL6</accession>
<protein>
    <submittedName>
        <fullName evidence="1">Uncharacterized protein</fullName>
    </submittedName>
</protein>
<sequence length="407" mass="44441">ELYPSMGVVCTGGIMKYLVAVLLCAMLTEGVRIPLRKHKSMREALREKGIELPYQDPALKYQPTDFATNANMYINNYADTTYYGPISIGTPPQSFQVLFDTGSANLWVDSVYCNTQACNTHTKFNPQLSSTYSAQGQTFYLPYGAGSLNGVFGYDTVNVGGIVIPNQEIGLSTNEPGENFVVAQFDGILGLSYPSISAGGETPVMDNMISQNLLSYNIFAFYLSGGGQEGSVLSFGEVDSSLYQGQIYWTPVTSETYWQIGVQGFQINGQETGWCSQGCQSIVDTGTSTLTAPSQFLGSIMQAIGAQENQNGMYMVDCSQVNNLPTLGFVISGVTFPLPPSAYITQASYYTRIVQSQNGYQYCSVGITSTYLPSNGQPLWIFGDVFLREYYSIYDRTNNRVGFAEAA</sequence>
<evidence type="ECO:0000313" key="1">
    <source>
        <dbReference type="EMBL" id="KAI3371406.1"/>
    </source>
</evidence>
<dbReference type="EMBL" id="CM041536">
    <property type="protein sequence ID" value="KAI3371406.1"/>
    <property type="molecule type" value="Genomic_DNA"/>
</dbReference>
<reference evidence="1" key="1">
    <citation type="submission" date="2022-04" db="EMBL/GenBank/DDBJ databases">
        <title>Jade perch genome.</title>
        <authorList>
            <person name="Chao B."/>
        </authorList>
    </citation>
    <scope>NUCLEOTIDE SEQUENCE</scope>
    <source>
        <strain evidence="1">CB-2022</strain>
    </source>
</reference>
<keyword evidence="2" id="KW-1185">Reference proteome</keyword>